<evidence type="ECO:0000256" key="1">
    <source>
        <dbReference type="SAM" id="MobiDB-lite"/>
    </source>
</evidence>
<sequence length="512" mass="55855">MALPLPSPTLFSLQGVAMKALDLLVLQCGGKNVDPETRNAKGRGGQRVSEKVNKAPIGVQGRMPQCTCGLWKDGVPRDGRMWQKGAIRGGGAGRSLSEQGRHPGHLATGSLAHGKDHVVMYDPQRRTATECDRETLRRSKSLRDTYRHRGAENWMTGSESEGRLNIWSKVVDSSYRTCGGQQEEHDDWLSDMLSHGSQTRSQKADPWLLSSPETGQQTSLGVDRGMYAERGQPRSSVTSKQYHAFGYPSLHAGMLPLRNSLSCGGGGVQVVRGSGSAQWQHEVQEEMSVRFLMGRSATVDVLEDSLCEMPQDAPACRGDVEAAAVQHLSEEHEGGRRQEWQSREKSKSEPNIPLNVTAGEPRAEESNKSGDPGGLASDAPPTRTRRTVLYLRLKQPQPQPPPSFTRIPDDSLPPQDRSASEEPPSRNGPILKGDPSTARRGVSPLIARHRRPASLRCSPRPPPRSPWGRAIPSAPADHTKPPRPHVGGAHIWRLCAPPKMQGFDAAGALARR</sequence>
<evidence type="ECO:0000313" key="2">
    <source>
        <dbReference type="EMBL" id="ROT72870.1"/>
    </source>
</evidence>
<keyword evidence="3" id="KW-1185">Reference proteome</keyword>
<dbReference type="EMBL" id="QCYY01002095">
    <property type="protein sequence ID" value="ROT72870.1"/>
    <property type="molecule type" value="Genomic_DNA"/>
</dbReference>
<reference evidence="2 3" key="1">
    <citation type="submission" date="2018-04" db="EMBL/GenBank/DDBJ databases">
        <authorList>
            <person name="Zhang X."/>
            <person name="Yuan J."/>
            <person name="Li F."/>
            <person name="Xiang J."/>
        </authorList>
    </citation>
    <scope>NUCLEOTIDE SEQUENCE [LARGE SCALE GENOMIC DNA]</scope>
    <source>
        <tissue evidence="2">Muscle</tissue>
    </source>
</reference>
<dbReference type="AlphaFoldDB" id="A0A3R7PIB4"/>
<dbReference type="Proteomes" id="UP000283509">
    <property type="component" value="Unassembled WGS sequence"/>
</dbReference>
<evidence type="ECO:0000313" key="3">
    <source>
        <dbReference type="Proteomes" id="UP000283509"/>
    </source>
</evidence>
<accession>A0A3R7PIB4</accession>
<organism evidence="2 3">
    <name type="scientific">Penaeus vannamei</name>
    <name type="common">Whiteleg shrimp</name>
    <name type="synonym">Litopenaeus vannamei</name>
    <dbReference type="NCBI Taxonomy" id="6689"/>
    <lineage>
        <taxon>Eukaryota</taxon>
        <taxon>Metazoa</taxon>
        <taxon>Ecdysozoa</taxon>
        <taxon>Arthropoda</taxon>
        <taxon>Crustacea</taxon>
        <taxon>Multicrustacea</taxon>
        <taxon>Malacostraca</taxon>
        <taxon>Eumalacostraca</taxon>
        <taxon>Eucarida</taxon>
        <taxon>Decapoda</taxon>
        <taxon>Dendrobranchiata</taxon>
        <taxon>Penaeoidea</taxon>
        <taxon>Penaeidae</taxon>
        <taxon>Penaeus</taxon>
    </lineage>
</organism>
<proteinExistence type="predicted"/>
<name>A0A3R7PIB4_PENVA</name>
<feature type="compositionally biased region" description="Polar residues" evidence="1">
    <location>
        <begin position="211"/>
        <end position="220"/>
    </location>
</feature>
<feature type="region of interest" description="Disordered" evidence="1">
    <location>
        <begin position="194"/>
        <end position="221"/>
    </location>
</feature>
<feature type="compositionally biased region" description="Basic and acidic residues" evidence="1">
    <location>
        <begin position="328"/>
        <end position="348"/>
    </location>
</feature>
<reference evidence="2 3" key="2">
    <citation type="submission" date="2019-01" db="EMBL/GenBank/DDBJ databases">
        <title>The decoding of complex shrimp genome reveals the adaptation for benthos swimmer, frequently molting mechanism and breeding impact on genome.</title>
        <authorList>
            <person name="Sun Y."/>
            <person name="Gao Y."/>
            <person name="Yu Y."/>
        </authorList>
    </citation>
    <scope>NUCLEOTIDE SEQUENCE [LARGE SCALE GENOMIC DNA]</scope>
    <source>
        <tissue evidence="2">Muscle</tissue>
    </source>
</reference>
<gene>
    <name evidence="2" type="ORF">C7M84_008721</name>
</gene>
<comment type="caution">
    <text evidence="2">The sequence shown here is derived from an EMBL/GenBank/DDBJ whole genome shotgun (WGS) entry which is preliminary data.</text>
</comment>
<feature type="region of interest" description="Disordered" evidence="1">
    <location>
        <begin position="328"/>
        <end position="485"/>
    </location>
</feature>
<protein>
    <submittedName>
        <fullName evidence="2">Uncharacterized protein</fullName>
    </submittedName>
</protein>